<evidence type="ECO:0000313" key="1">
    <source>
        <dbReference type="EMBL" id="MFN6551124.1"/>
    </source>
</evidence>
<accession>A0ABW9LV63</accession>
<reference evidence="1 2" key="1">
    <citation type="submission" date="2024-12" db="EMBL/GenBank/DDBJ databases">
        <title>The coexistence of Mycolicibacterium septicum and Mycolicibacterium nivoides in clinical samples.</title>
        <authorList>
            <person name="Wang C."/>
            <person name="Feng Y."/>
            <person name="Zong Z."/>
        </authorList>
    </citation>
    <scope>NUCLEOTIDE SEQUENCE [LARGE SCALE GENOMIC DNA]</scope>
    <source>
        <strain evidence="1 2">120310</strain>
    </source>
</reference>
<dbReference type="EMBL" id="JBKBDE010000003">
    <property type="protein sequence ID" value="MFN6551124.1"/>
    <property type="molecule type" value="Genomic_DNA"/>
</dbReference>
<proteinExistence type="predicted"/>
<organism evidence="1 2">
    <name type="scientific">Mycolicibacterium septicum</name>
    <dbReference type="NCBI Taxonomy" id="98668"/>
    <lineage>
        <taxon>Bacteria</taxon>
        <taxon>Bacillati</taxon>
        <taxon>Actinomycetota</taxon>
        <taxon>Actinomycetes</taxon>
        <taxon>Mycobacteriales</taxon>
        <taxon>Mycobacteriaceae</taxon>
        <taxon>Mycolicibacterium</taxon>
    </lineage>
</organism>
<sequence length="145" mass="15542">MTTQRPYLNAPTADGDQAVRELIDHLQRGGETGDADVYDGMFAADILWGTPKGMVLKDYSNLNPIHRRMMSGPPVVPISRFEPAQVSHPAPGVVVAQIRRSALDGGFSEMAMYVLVQHGGKWWVAAAQNTPVVDTLPGGVGSTVS</sequence>
<evidence type="ECO:0000313" key="2">
    <source>
        <dbReference type="Proteomes" id="UP001635817"/>
    </source>
</evidence>
<gene>
    <name evidence="1" type="ORF">ACK4CP_12010</name>
</gene>
<dbReference type="Proteomes" id="UP001635817">
    <property type="component" value="Unassembled WGS sequence"/>
</dbReference>
<dbReference type="RefSeq" id="WP_409549817.1">
    <property type="nucleotide sequence ID" value="NZ_JBKBDE010000003.1"/>
</dbReference>
<comment type="caution">
    <text evidence="1">The sequence shown here is derived from an EMBL/GenBank/DDBJ whole genome shotgun (WGS) entry which is preliminary data.</text>
</comment>
<dbReference type="Gene3D" id="3.10.450.50">
    <property type="match status" value="1"/>
</dbReference>
<dbReference type="SUPFAM" id="SSF54427">
    <property type="entry name" value="NTF2-like"/>
    <property type="match status" value="1"/>
</dbReference>
<name>A0ABW9LV63_9MYCO</name>
<protein>
    <submittedName>
        <fullName evidence="1">DUF4440 domain-containing protein</fullName>
    </submittedName>
</protein>
<dbReference type="InterPro" id="IPR032710">
    <property type="entry name" value="NTF2-like_dom_sf"/>
</dbReference>
<keyword evidence="2" id="KW-1185">Reference proteome</keyword>